<proteinExistence type="inferred from homology"/>
<keyword evidence="13" id="KW-1185">Reference proteome</keyword>
<keyword evidence="8" id="KW-0408">Iron</keyword>
<feature type="domain" description="Molybdopterin oxidoreductase" evidence="10">
    <location>
        <begin position="112"/>
        <end position="491"/>
    </location>
</feature>
<dbReference type="Pfam" id="PF01568">
    <property type="entry name" value="Molydop_binding"/>
    <property type="match status" value="1"/>
</dbReference>
<organism evidence="12 13">
    <name type="scientific">Mesorhizobium liriopis</name>
    <dbReference type="NCBI Taxonomy" id="2953882"/>
    <lineage>
        <taxon>Bacteria</taxon>
        <taxon>Pseudomonadati</taxon>
        <taxon>Pseudomonadota</taxon>
        <taxon>Alphaproteobacteria</taxon>
        <taxon>Hyphomicrobiales</taxon>
        <taxon>Phyllobacteriaceae</taxon>
        <taxon>Mesorhizobium</taxon>
    </lineage>
</organism>
<dbReference type="RefSeq" id="WP_252818149.1">
    <property type="nucleotide sequence ID" value="NZ_JAMXQS010000004.1"/>
</dbReference>
<evidence type="ECO:0000259" key="10">
    <source>
        <dbReference type="Pfam" id="PF00384"/>
    </source>
</evidence>
<dbReference type="InterPro" id="IPR037951">
    <property type="entry name" value="MopB_CT_YdeP"/>
</dbReference>
<dbReference type="InterPro" id="IPR010046">
    <property type="entry name" value="Mopterin_OxRdtse_a_bac"/>
</dbReference>
<keyword evidence="5" id="KW-0500">Molybdenum</keyword>
<dbReference type="Pfam" id="PF00384">
    <property type="entry name" value="Molybdopterin"/>
    <property type="match status" value="1"/>
</dbReference>
<gene>
    <name evidence="12" type="ORF">NGM99_09065</name>
</gene>
<evidence type="ECO:0000256" key="9">
    <source>
        <dbReference type="ARBA" id="ARBA00023014"/>
    </source>
</evidence>
<dbReference type="InterPro" id="IPR006656">
    <property type="entry name" value="Mopterin_OxRdtase"/>
</dbReference>
<evidence type="ECO:0000313" key="12">
    <source>
        <dbReference type="EMBL" id="MCO6049942.1"/>
    </source>
</evidence>
<dbReference type="CDD" id="cd02767">
    <property type="entry name" value="MopB_ydeP"/>
    <property type="match status" value="1"/>
</dbReference>
<dbReference type="InterPro" id="IPR050123">
    <property type="entry name" value="Prok_molybdopt-oxidoreductase"/>
</dbReference>
<dbReference type="PANTHER" id="PTHR43105:SF4">
    <property type="entry name" value="PROTEIN YDEP"/>
    <property type="match status" value="1"/>
</dbReference>
<sequence length="765" mass="85409">MDESTMKPQIEHYEGAAGGWGSAKGLTQILERTRSTKALPVLWKQNKPEGFMCVSCAWAKPAKPHTFEFCENGAKATAWELTADRCTPDFFAQHTVSELKGWSDYALEMTGRLTHPMRYDAASDKYVPVEWDETFAEIGRELRKIKAHDPKRTIFYASGRASLETSFMYSLLARAYGNNNLPDSSNMCHETTSVALPRTIGVPVGTVLLEDFETTDLIFAFGQNVGTNSPRLLHPLQEARKRGISIITFNPLRERGWERFKNPQSPMEMVGGEETQISTQYNQVHPGGDIAACFGIAKALFALEDDARRAGNESVIDWEFIQDHTHGFEAFEKAAREMEWSDIETRSGLKRPVLERAAQTYANAKATIFLYGMGLTQHVHGVESLDMIVNLMLMRGNIGRPGSGICPVRGHSNVQGQRTVGITEKPELVPNAKLRELFHFEPPMEKGHNTVEGCEAILKGEVDGFIGLGGNFLRAIPDTVRMEDAWSRMALTVQVATKLNRSHLVNGKVAYLLPCIARSEIDRQNGVAQAVSMEDSTTCIHGSWGQVEPASEHLLSEPRIVAGFAKAALDPNPAMPWDEWASDYAKVRDVIEQVYPDQFESFNARLWKRGGFPRPLPARNRVWKTPTKRANFFVPEVVSADGREKDAEGVLRLVTVRSNDQFNTTVYGYDDRFRGIKGTRQIIMMNEGDMRRLSLKDGDLITLRSAEDDGHKREVPDLRVVTYSIPEGSIAGYFPELNPLIPVSHYAKESFVPAGKSVPVLLSKN</sequence>
<name>A0ABT1C569_9HYPH</name>
<feature type="domain" description="Molybdopterin dinucleotide-binding" evidence="11">
    <location>
        <begin position="651"/>
        <end position="736"/>
    </location>
</feature>
<keyword evidence="9" id="KW-0411">Iron-sulfur</keyword>
<dbReference type="NCBIfam" id="TIGR01701">
    <property type="entry name" value="Fdhalpha-like"/>
    <property type="match status" value="1"/>
</dbReference>
<evidence type="ECO:0000256" key="7">
    <source>
        <dbReference type="ARBA" id="ARBA00023002"/>
    </source>
</evidence>
<evidence type="ECO:0000256" key="4">
    <source>
        <dbReference type="ARBA" id="ARBA00022485"/>
    </source>
</evidence>
<comment type="cofactor">
    <cofactor evidence="2">
        <name>[4Fe-4S] cluster</name>
        <dbReference type="ChEBI" id="CHEBI:49883"/>
    </cofactor>
</comment>
<dbReference type="PIRSF" id="PIRSF000144">
    <property type="entry name" value="CbbBc"/>
    <property type="match status" value="1"/>
</dbReference>
<reference evidence="12 13" key="1">
    <citation type="submission" date="2022-06" db="EMBL/GenBank/DDBJ databases">
        <title>Mesorhizobium sp. strain RP14 Genome sequencing and assembly.</title>
        <authorList>
            <person name="Kim I."/>
        </authorList>
    </citation>
    <scope>NUCLEOTIDE SEQUENCE [LARGE SCALE GENOMIC DNA]</scope>
    <source>
        <strain evidence="13">RP14(2022)</strain>
    </source>
</reference>
<dbReference type="Gene3D" id="3.40.228.10">
    <property type="entry name" value="Dimethylsulfoxide Reductase, domain 2"/>
    <property type="match status" value="1"/>
</dbReference>
<evidence type="ECO:0000256" key="3">
    <source>
        <dbReference type="ARBA" id="ARBA00010312"/>
    </source>
</evidence>
<keyword evidence="7" id="KW-0560">Oxidoreductase</keyword>
<comment type="caution">
    <text evidence="12">The sequence shown here is derived from an EMBL/GenBank/DDBJ whole genome shotgun (WGS) entry which is preliminary data.</text>
</comment>
<dbReference type="InterPro" id="IPR041953">
    <property type="entry name" value="YdeP_MopB"/>
</dbReference>
<keyword evidence="6" id="KW-0479">Metal-binding</keyword>
<evidence type="ECO:0000256" key="1">
    <source>
        <dbReference type="ARBA" id="ARBA00001942"/>
    </source>
</evidence>
<evidence type="ECO:0000313" key="13">
    <source>
        <dbReference type="Proteomes" id="UP001205906"/>
    </source>
</evidence>
<dbReference type="InterPro" id="IPR009010">
    <property type="entry name" value="Asp_de-COase-like_dom_sf"/>
</dbReference>
<comment type="similarity">
    <text evidence="3">Belongs to the prokaryotic molybdopterin-containing oxidoreductase family.</text>
</comment>
<dbReference type="CDD" id="cd02787">
    <property type="entry name" value="MopB_CT_ydeP"/>
    <property type="match status" value="1"/>
</dbReference>
<protein>
    <submittedName>
        <fullName evidence="12">FdhF/YdeP family oxidoreductase</fullName>
    </submittedName>
</protein>
<keyword evidence="4" id="KW-0004">4Fe-4S</keyword>
<evidence type="ECO:0000256" key="5">
    <source>
        <dbReference type="ARBA" id="ARBA00022505"/>
    </source>
</evidence>
<dbReference type="PANTHER" id="PTHR43105">
    <property type="entry name" value="RESPIRATORY NITRATE REDUCTASE"/>
    <property type="match status" value="1"/>
</dbReference>
<dbReference type="InterPro" id="IPR006657">
    <property type="entry name" value="MoPterin_dinucl-bd_dom"/>
</dbReference>
<dbReference type="EMBL" id="JAMXQS010000004">
    <property type="protein sequence ID" value="MCO6049942.1"/>
    <property type="molecule type" value="Genomic_DNA"/>
</dbReference>
<accession>A0ABT1C569</accession>
<evidence type="ECO:0000256" key="6">
    <source>
        <dbReference type="ARBA" id="ARBA00022723"/>
    </source>
</evidence>
<evidence type="ECO:0000259" key="11">
    <source>
        <dbReference type="Pfam" id="PF01568"/>
    </source>
</evidence>
<evidence type="ECO:0000256" key="8">
    <source>
        <dbReference type="ARBA" id="ARBA00023004"/>
    </source>
</evidence>
<dbReference type="SUPFAM" id="SSF50692">
    <property type="entry name" value="ADC-like"/>
    <property type="match status" value="1"/>
</dbReference>
<comment type="cofactor">
    <cofactor evidence="1">
        <name>Mo-bis(molybdopterin guanine dinucleotide)</name>
        <dbReference type="ChEBI" id="CHEBI:60539"/>
    </cofactor>
</comment>
<dbReference type="Proteomes" id="UP001205906">
    <property type="component" value="Unassembled WGS sequence"/>
</dbReference>
<dbReference type="SUPFAM" id="SSF53706">
    <property type="entry name" value="Formate dehydrogenase/DMSO reductase, domains 1-3"/>
    <property type="match status" value="1"/>
</dbReference>
<evidence type="ECO:0000256" key="2">
    <source>
        <dbReference type="ARBA" id="ARBA00001966"/>
    </source>
</evidence>
<dbReference type="Gene3D" id="3.40.50.740">
    <property type="match status" value="1"/>
</dbReference>